<dbReference type="RefSeq" id="WP_095909661.1">
    <property type="nucleotide sequence ID" value="NZ_CAUPXI010000001.1"/>
</dbReference>
<dbReference type="InterPro" id="IPR017871">
    <property type="entry name" value="ABC_transporter-like_CS"/>
</dbReference>
<evidence type="ECO:0000313" key="5">
    <source>
        <dbReference type="EMBL" id="ATA86261.1"/>
    </source>
</evidence>
<dbReference type="Gene3D" id="3.40.50.300">
    <property type="entry name" value="P-loop containing nucleotide triphosphate hydrolases"/>
    <property type="match status" value="1"/>
</dbReference>
<dbReference type="Proteomes" id="UP000217250">
    <property type="component" value="Chromosome"/>
</dbReference>
<dbReference type="InterPro" id="IPR027417">
    <property type="entry name" value="P-loop_NTPase"/>
</dbReference>
<dbReference type="OrthoDB" id="9802264at2"/>
<dbReference type="InterPro" id="IPR003439">
    <property type="entry name" value="ABC_transporter-like_ATP-bd"/>
</dbReference>
<accession>A0A250FML2</accession>
<evidence type="ECO:0000256" key="1">
    <source>
        <dbReference type="ARBA" id="ARBA00022448"/>
    </source>
</evidence>
<dbReference type="PANTHER" id="PTHR42781">
    <property type="entry name" value="SPERMIDINE/PUTRESCINE IMPORT ATP-BINDING PROTEIN POTA"/>
    <property type="match status" value="1"/>
</dbReference>
<dbReference type="GO" id="GO:0005524">
    <property type="term" value="F:ATP binding"/>
    <property type="evidence" value="ECO:0007669"/>
    <property type="project" value="UniProtKB-KW"/>
</dbReference>
<keyword evidence="2" id="KW-0547">Nucleotide-binding</keyword>
<keyword evidence="3 5" id="KW-0067">ATP-binding</keyword>
<dbReference type="EMBL" id="CP022386">
    <property type="protein sequence ID" value="ATA86261.1"/>
    <property type="molecule type" value="Genomic_DNA"/>
</dbReference>
<dbReference type="AlphaFoldDB" id="A0A250FML2"/>
<sequence>MLIVENLSYTYTDTQVLENIHFTLAQGEVLSIVGASGSGKSTLLKALYGLFDLSQGKIFWNGTPVLGPSHNLVPGFPKMKYLAQDFGLMPYMTVEENVGKFLSNLDLPKKRARVAELLEMTLMQDYAKVKPLFLSGGQKQRVGLAQALAQAPELLLLDEPFSQTDSFLKNRIRQNLFTFLKDHKITALIATHESQEALGFSDRIMIIKDGKQLLIDTPEKVYYSQNEYIATLFDVVNKVQVEGKEHLYYPHQIHIVNQSPWQAEVENCFFQGGDYLILCRSDKQLFYIKHNEKIEKGKKVFLKVGK</sequence>
<organism evidence="5 6">
    <name type="scientific">Capnocytophaga gingivalis</name>
    <dbReference type="NCBI Taxonomy" id="1017"/>
    <lineage>
        <taxon>Bacteria</taxon>
        <taxon>Pseudomonadati</taxon>
        <taxon>Bacteroidota</taxon>
        <taxon>Flavobacteriia</taxon>
        <taxon>Flavobacteriales</taxon>
        <taxon>Flavobacteriaceae</taxon>
        <taxon>Capnocytophaga</taxon>
    </lineage>
</organism>
<dbReference type="PANTHER" id="PTHR42781:SF4">
    <property type="entry name" value="SPERMIDINE_PUTRESCINE IMPORT ATP-BINDING PROTEIN POTA"/>
    <property type="match status" value="1"/>
</dbReference>
<evidence type="ECO:0000256" key="2">
    <source>
        <dbReference type="ARBA" id="ARBA00022741"/>
    </source>
</evidence>
<dbReference type="PROSITE" id="PS00211">
    <property type="entry name" value="ABC_TRANSPORTER_1"/>
    <property type="match status" value="1"/>
</dbReference>
<proteinExistence type="predicted"/>
<gene>
    <name evidence="5" type="ORF">CGC50_03260</name>
</gene>
<dbReference type="PROSITE" id="PS50893">
    <property type="entry name" value="ABC_TRANSPORTER_2"/>
    <property type="match status" value="1"/>
</dbReference>
<feature type="domain" description="ABC transporter" evidence="4">
    <location>
        <begin position="2"/>
        <end position="234"/>
    </location>
</feature>
<dbReference type="KEGG" id="cgh:CGC50_03260"/>
<dbReference type="GeneID" id="84807578"/>
<dbReference type="SMART" id="SM00382">
    <property type="entry name" value="AAA"/>
    <property type="match status" value="1"/>
</dbReference>
<dbReference type="SUPFAM" id="SSF52540">
    <property type="entry name" value="P-loop containing nucleoside triphosphate hydrolases"/>
    <property type="match status" value="1"/>
</dbReference>
<reference evidence="6" key="1">
    <citation type="submission" date="2017-06" db="EMBL/GenBank/DDBJ databases">
        <title>Capnocytophaga spp. assemblies.</title>
        <authorList>
            <person name="Gulvik C.A."/>
        </authorList>
    </citation>
    <scope>NUCLEOTIDE SEQUENCE [LARGE SCALE GENOMIC DNA]</scope>
    <source>
        <strain evidence="6">H1496</strain>
    </source>
</reference>
<evidence type="ECO:0000259" key="4">
    <source>
        <dbReference type="PROSITE" id="PS50893"/>
    </source>
</evidence>
<evidence type="ECO:0000256" key="3">
    <source>
        <dbReference type="ARBA" id="ARBA00022840"/>
    </source>
</evidence>
<dbReference type="GO" id="GO:0016887">
    <property type="term" value="F:ATP hydrolysis activity"/>
    <property type="evidence" value="ECO:0007669"/>
    <property type="project" value="InterPro"/>
</dbReference>
<protein>
    <submittedName>
        <fullName evidence="5">ABC transporter ATP-binding protein</fullName>
    </submittedName>
</protein>
<name>A0A250FML2_9FLAO</name>
<evidence type="ECO:0000313" key="6">
    <source>
        <dbReference type="Proteomes" id="UP000217250"/>
    </source>
</evidence>
<dbReference type="InterPro" id="IPR003593">
    <property type="entry name" value="AAA+_ATPase"/>
</dbReference>
<dbReference type="Pfam" id="PF00005">
    <property type="entry name" value="ABC_tran"/>
    <property type="match status" value="1"/>
</dbReference>
<dbReference type="InterPro" id="IPR050093">
    <property type="entry name" value="ABC_SmlMolc_Importer"/>
</dbReference>
<keyword evidence="1" id="KW-0813">Transport</keyword>